<dbReference type="SUPFAM" id="SSF48452">
    <property type="entry name" value="TPR-like"/>
    <property type="match status" value="5"/>
</dbReference>
<name>A0A7X4KQF9_9BURK</name>
<keyword evidence="2 3" id="KW-0802">TPR repeat</keyword>
<dbReference type="PROSITE" id="PS51257">
    <property type="entry name" value="PROKAR_LIPOPROTEIN"/>
    <property type="match status" value="1"/>
</dbReference>
<keyword evidence="6" id="KW-1185">Reference proteome</keyword>
<feature type="repeat" description="TPR" evidence="3">
    <location>
        <begin position="644"/>
        <end position="677"/>
    </location>
</feature>
<evidence type="ECO:0000313" key="6">
    <source>
        <dbReference type="Proteomes" id="UP000450676"/>
    </source>
</evidence>
<dbReference type="Pfam" id="PF25062">
    <property type="entry name" value="ARM_TT21_N"/>
    <property type="match status" value="1"/>
</dbReference>
<dbReference type="InterPro" id="IPR014266">
    <property type="entry name" value="PEP-CTERM_TPR_PrsT"/>
</dbReference>
<sequence length="926" mass="98078">MAGKGSKRLVGVAMASSVLLLAVLGGCKKEESAATLVAQAKQFQQKGDSTAAMIQLKNALAANPEDAEARYLLAKLSLEGGDVLAADKEIRKAISLKYPDAQTMPVLARALLMQGKFQNALDDTEAAAKAGGAELLCARADALLALNKRDEAKALFTSVLQAQPQHAAALVGLGRVAFLERNAAAAMSYADQAVAAGPKDADALMFKADLLRAQGKPEQALEAYAQVLVANPAHRSAHIEKAYLEIASGKYELAQADLVAAKKITPGSMMVTYTQALLDFTQGKNAAALESLQKVLRAAPEHMPSILLAGAVNLNLGSTQQAGQHLRKYLEKNPDNLYARKMLATSLLRGGQTPDALAVLAPALKGGEPADVQLLALAGESYMQARDFNKATEYFEKATALEPKAASLRTSLGLSKLGKGDKAQGLSDLEAATALDSKSLQSGIALIRAEIGQRNFDKALAAAAQLAKSQPTNPELSQLAGVAALGKGDAAAARASFERALSQQATYFPAVSSLVQLDVYEKKTDAARARLLAFLEKDKKSVDAMTALAGLAVVREQPDEALTWLEKAHAEQPDAVLPAMRLGIQYLRSSKAPQALALARKMLVALPSNTDLLELQAQSQLAAKDPGGALESYSKIAGLLPKSGLAQLHLAEVHLQLKNEAAAAEDLKKALQLQPDLAQAQLLQAELSVRQGKPDAALAQARQLQKQHDKMPAGYLLEGDILSLQGKPAQAVPAYEKALALSKAPGALLKLVDAMRRGGKAKEAEQRVAQWRKENPAEPMVAMYQAESSLAAKQYPIAIEQFEAILKANPKNAVAHNNLAQAYLQLKDKRALASAEQAAKLVPNHPAIMDTLGWVLVEQGDVARGLPLLQKAAAAAEGNGEIRYHYAAALSKSGDKAGARKELEQLLAKGNSFPQQDDARALLKQL</sequence>
<evidence type="ECO:0000256" key="2">
    <source>
        <dbReference type="ARBA" id="ARBA00022803"/>
    </source>
</evidence>
<dbReference type="PANTHER" id="PTHR45586">
    <property type="entry name" value="TPR REPEAT-CONTAINING PROTEIN PA4667"/>
    <property type="match status" value="1"/>
</dbReference>
<reference evidence="5 6" key="1">
    <citation type="submission" date="2019-12" db="EMBL/GenBank/DDBJ databases">
        <title>Novel species isolated from a subtropical stream in China.</title>
        <authorList>
            <person name="Lu H."/>
        </authorList>
    </citation>
    <scope>NUCLEOTIDE SEQUENCE [LARGE SCALE GENOMIC DNA]</scope>
    <source>
        <strain evidence="5 6">FT127W</strain>
    </source>
</reference>
<dbReference type="Proteomes" id="UP000450676">
    <property type="component" value="Unassembled WGS sequence"/>
</dbReference>
<dbReference type="InterPro" id="IPR019734">
    <property type="entry name" value="TPR_rpt"/>
</dbReference>
<dbReference type="InterPro" id="IPR011990">
    <property type="entry name" value="TPR-like_helical_dom_sf"/>
</dbReference>
<feature type="repeat" description="TPR" evidence="3">
    <location>
        <begin position="372"/>
        <end position="405"/>
    </location>
</feature>
<dbReference type="Pfam" id="PF14559">
    <property type="entry name" value="TPR_19"/>
    <property type="match status" value="2"/>
</dbReference>
<accession>A0A7X4KQF9</accession>
<proteinExistence type="predicted"/>
<organism evidence="5 6">
    <name type="scientific">Pseudoduganella aquatica</name>
    <dbReference type="NCBI Taxonomy" id="2660641"/>
    <lineage>
        <taxon>Bacteria</taxon>
        <taxon>Pseudomonadati</taxon>
        <taxon>Pseudomonadota</taxon>
        <taxon>Betaproteobacteria</taxon>
        <taxon>Burkholderiales</taxon>
        <taxon>Oxalobacteraceae</taxon>
        <taxon>Telluria group</taxon>
        <taxon>Pseudoduganella</taxon>
    </lineage>
</organism>
<dbReference type="EMBL" id="WWCU01000060">
    <property type="protein sequence ID" value="MYN11217.1"/>
    <property type="molecule type" value="Genomic_DNA"/>
</dbReference>
<dbReference type="AlphaFoldDB" id="A0A7X4KQF9"/>
<comment type="caution">
    <text evidence="5">The sequence shown here is derived from an EMBL/GenBank/DDBJ whole genome shotgun (WGS) entry which is preliminary data.</text>
</comment>
<dbReference type="Pfam" id="PF13181">
    <property type="entry name" value="TPR_8"/>
    <property type="match status" value="1"/>
</dbReference>
<dbReference type="Pfam" id="PF13432">
    <property type="entry name" value="TPR_16"/>
    <property type="match status" value="6"/>
</dbReference>
<dbReference type="SMART" id="SM00028">
    <property type="entry name" value="TPR"/>
    <property type="match status" value="16"/>
</dbReference>
<evidence type="ECO:0000256" key="3">
    <source>
        <dbReference type="PROSITE-ProRule" id="PRU00339"/>
    </source>
</evidence>
<dbReference type="PROSITE" id="PS50005">
    <property type="entry name" value="TPR"/>
    <property type="match status" value="3"/>
</dbReference>
<dbReference type="PANTHER" id="PTHR45586:SF1">
    <property type="entry name" value="LIPOPOLYSACCHARIDE ASSEMBLY PROTEIN B"/>
    <property type="match status" value="1"/>
</dbReference>
<dbReference type="NCBIfam" id="TIGR02917">
    <property type="entry name" value="PEP_TPR_lipo"/>
    <property type="match status" value="1"/>
</dbReference>
<feature type="repeat" description="TPR" evidence="3">
    <location>
        <begin position="201"/>
        <end position="234"/>
    </location>
</feature>
<dbReference type="InterPro" id="IPR051012">
    <property type="entry name" value="CellSynth/LPSAsmb/PSIAsmb"/>
</dbReference>
<dbReference type="InterPro" id="IPR056833">
    <property type="entry name" value="ARM_TT21_N"/>
</dbReference>
<evidence type="ECO:0000313" key="5">
    <source>
        <dbReference type="EMBL" id="MYN11217.1"/>
    </source>
</evidence>
<keyword evidence="1" id="KW-0677">Repeat</keyword>
<protein>
    <submittedName>
        <fullName evidence="5">PEP-CTERM system TPR-repeat protein PrsT</fullName>
    </submittedName>
</protein>
<dbReference type="Gene3D" id="1.25.40.10">
    <property type="entry name" value="Tetratricopeptide repeat domain"/>
    <property type="match status" value="5"/>
</dbReference>
<feature type="domain" description="Tetratricopeptide repeat protein 21A/21B N-terminal ARM repeat" evidence="4">
    <location>
        <begin position="125"/>
        <end position="254"/>
    </location>
</feature>
<evidence type="ECO:0000256" key="1">
    <source>
        <dbReference type="ARBA" id="ARBA00022737"/>
    </source>
</evidence>
<gene>
    <name evidence="5" type="primary">prsT</name>
    <name evidence="5" type="ORF">GTP77_28285</name>
</gene>
<evidence type="ECO:0000259" key="4">
    <source>
        <dbReference type="Pfam" id="PF25062"/>
    </source>
</evidence>